<gene>
    <name evidence="3" type="ORF">BJN34_34230</name>
</gene>
<dbReference type="InterPro" id="IPR000120">
    <property type="entry name" value="Amidase"/>
</dbReference>
<organism evidence="3 4">
    <name type="scientific">Cupriavidus necator</name>
    <name type="common">Alcaligenes eutrophus</name>
    <name type="synonym">Ralstonia eutropha</name>
    <dbReference type="NCBI Taxonomy" id="106590"/>
    <lineage>
        <taxon>Bacteria</taxon>
        <taxon>Pseudomonadati</taxon>
        <taxon>Pseudomonadota</taxon>
        <taxon>Betaproteobacteria</taxon>
        <taxon>Burkholderiales</taxon>
        <taxon>Burkholderiaceae</taxon>
        <taxon>Cupriavidus</taxon>
    </lineage>
</organism>
<dbReference type="KEGG" id="cuh:BJN34_34230"/>
<dbReference type="InterPro" id="IPR020556">
    <property type="entry name" value="Amidase_CS"/>
</dbReference>
<dbReference type="Pfam" id="PF01425">
    <property type="entry name" value="Amidase"/>
    <property type="match status" value="1"/>
</dbReference>
<reference evidence="4" key="1">
    <citation type="submission" date="2017-02" db="EMBL/GenBank/DDBJ databases">
        <title>Complete genome sequence of Cupriavidus necator strain NH9, a 3-chlorobenzoate degrader.</title>
        <authorList>
            <person name="Moriuchi R."/>
            <person name="Dohra H."/>
            <person name="Ogawa N."/>
        </authorList>
    </citation>
    <scope>NUCLEOTIDE SEQUENCE [LARGE SCALE GENOMIC DNA]</scope>
    <source>
        <strain evidence="4">NH9</strain>
    </source>
</reference>
<dbReference type="InterPro" id="IPR036928">
    <property type="entry name" value="AS_sf"/>
</dbReference>
<dbReference type="PANTHER" id="PTHR11895:SF7">
    <property type="entry name" value="GLUTAMYL-TRNA(GLN) AMIDOTRANSFERASE SUBUNIT A, MITOCHONDRIAL"/>
    <property type="match status" value="1"/>
</dbReference>
<feature type="domain" description="Amidase" evidence="2">
    <location>
        <begin position="28"/>
        <end position="449"/>
    </location>
</feature>
<dbReference type="GO" id="GO:0003824">
    <property type="term" value="F:catalytic activity"/>
    <property type="evidence" value="ECO:0007669"/>
    <property type="project" value="InterPro"/>
</dbReference>
<comment type="similarity">
    <text evidence="1">Belongs to the amidase family.</text>
</comment>
<dbReference type="EMBL" id="CP017758">
    <property type="protein sequence ID" value="AQV98940.1"/>
    <property type="molecule type" value="Genomic_DNA"/>
</dbReference>
<sequence length="469" mass="49254">MSNELWRWSAVELARHIARREISCREAAASCLARLEAVNPRINAVAEVLADQAMAAAALADAALARGEPPRALHGVPVTIKVNVDLAGCATTNGVAAYRDTVATTDSPVVANLRKAGAIIIGRSNTPAFSFRWFTDNALHGRTLNPYDPAHTPGGSSGGAAAAVAAGIGPLAHGNDQGGSIRYPAYACGVAGLRPSLGRVPAYNPSQAKERTLAMQLSSVQGPIARSVADLRLALAAMSAPDARDPWWTPAPLDAAPVAGPVKVAVCAALPGYRADPAVTAATRQAAQWLEQAGYVVEEAAPPRFHEAAQLWLALSMNEARAGMHQAVGENGDDAIRRAFGSMSRLAPELDLVGYMDALSLRSTLLREWLAFFEQYPLLLMPVSWRRPFPVDADQQGDQAMRDILNAQAPLLAPAILGLPGLSVPTGMAGSVPMGVQLIAGRFQEGLCLAAGEAIERRAGWTALAELEA</sequence>
<protein>
    <submittedName>
        <fullName evidence="3">Amidase</fullName>
    </submittedName>
</protein>
<dbReference type="NCBIfam" id="NF005687">
    <property type="entry name" value="PRK07487.1"/>
    <property type="match status" value="1"/>
</dbReference>
<dbReference type="Gene3D" id="3.90.1300.10">
    <property type="entry name" value="Amidase signature (AS) domain"/>
    <property type="match status" value="1"/>
</dbReference>
<dbReference type="RefSeq" id="WP_078201151.1">
    <property type="nucleotide sequence ID" value="NZ_CP017758.1"/>
</dbReference>
<accession>A0A1U9V1X2</accession>
<evidence type="ECO:0000313" key="4">
    <source>
        <dbReference type="Proteomes" id="UP000189627"/>
    </source>
</evidence>
<dbReference type="PANTHER" id="PTHR11895">
    <property type="entry name" value="TRANSAMIDASE"/>
    <property type="match status" value="1"/>
</dbReference>
<evidence type="ECO:0000259" key="2">
    <source>
        <dbReference type="Pfam" id="PF01425"/>
    </source>
</evidence>
<name>A0A1U9V1X2_CUPNE</name>
<dbReference type="PROSITE" id="PS00571">
    <property type="entry name" value="AMIDASES"/>
    <property type="match status" value="1"/>
</dbReference>
<dbReference type="AlphaFoldDB" id="A0A1U9V1X2"/>
<dbReference type="InterPro" id="IPR023631">
    <property type="entry name" value="Amidase_dom"/>
</dbReference>
<proteinExistence type="inferred from homology"/>
<dbReference type="OrthoDB" id="8576090at2"/>
<dbReference type="SUPFAM" id="SSF75304">
    <property type="entry name" value="Amidase signature (AS) enzymes"/>
    <property type="match status" value="1"/>
</dbReference>
<evidence type="ECO:0000256" key="1">
    <source>
        <dbReference type="ARBA" id="ARBA00009199"/>
    </source>
</evidence>
<dbReference type="Proteomes" id="UP000189627">
    <property type="component" value="Chromosome 2"/>
</dbReference>
<evidence type="ECO:0000313" key="3">
    <source>
        <dbReference type="EMBL" id="AQV98940.1"/>
    </source>
</evidence>